<accession>A0AAE0F2Y4</accession>
<dbReference type="Proteomes" id="UP001190700">
    <property type="component" value="Unassembled WGS sequence"/>
</dbReference>
<gene>
    <name evidence="1" type="ORF">CYMTET_42068</name>
</gene>
<protein>
    <submittedName>
        <fullName evidence="1">Uncharacterized protein</fullName>
    </submittedName>
</protein>
<dbReference type="EMBL" id="LGRX02028052">
    <property type="protein sequence ID" value="KAK3248470.1"/>
    <property type="molecule type" value="Genomic_DNA"/>
</dbReference>
<reference evidence="1 2" key="1">
    <citation type="journal article" date="2015" name="Genome Biol. Evol.">
        <title>Comparative Genomics of a Bacterivorous Green Alga Reveals Evolutionary Causalities and Consequences of Phago-Mixotrophic Mode of Nutrition.</title>
        <authorList>
            <person name="Burns J.A."/>
            <person name="Paasch A."/>
            <person name="Narechania A."/>
            <person name="Kim E."/>
        </authorList>
    </citation>
    <scope>NUCLEOTIDE SEQUENCE [LARGE SCALE GENOMIC DNA]</scope>
    <source>
        <strain evidence="1 2">PLY_AMNH</strain>
    </source>
</reference>
<evidence type="ECO:0000313" key="2">
    <source>
        <dbReference type="Proteomes" id="UP001190700"/>
    </source>
</evidence>
<name>A0AAE0F2Y4_9CHLO</name>
<keyword evidence="2" id="KW-1185">Reference proteome</keyword>
<dbReference type="AlphaFoldDB" id="A0AAE0F2Y4"/>
<proteinExistence type="predicted"/>
<sequence>MLDDATVAVRVEANMLLYTTSELLVDPSSSPSADWMECSNAADFPLDGKRALLEFARRLIESDAPFHGTSEMLAVRVLKNVNPHDAIANFNAALAAARRRRSIVDDEEVKSQFIKALNVDEYYLPVTSRLLLRS</sequence>
<organism evidence="1 2">
    <name type="scientific">Cymbomonas tetramitiformis</name>
    <dbReference type="NCBI Taxonomy" id="36881"/>
    <lineage>
        <taxon>Eukaryota</taxon>
        <taxon>Viridiplantae</taxon>
        <taxon>Chlorophyta</taxon>
        <taxon>Pyramimonadophyceae</taxon>
        <taxon>Pyramimonadales</taxon>
        <taxon>Pyramimonadaceae</taxon>
        <taxon>Cymbomonas</taxon>
    </lineage>
</organism>
<comment type="caution">
    <text evidence="1">The sequence shown here is derived from an EMBL/GenBank/DDBJ whole genome shotgun (WGS) entry which is preliminary data.</text>
</comment>
<evidence type="ECO:0000313" key="1">
    <source>
        <dbReference type="EMBL" id="KAK3248470.1"/>
    </source>
</evidence>